<dbReference type="GO" id="GO:0008061">
    <property type="term" value="F:chitin binding"/>
    <property type="evidence" value="ECO:0007669"/>
    <property type="project" value="UniProtKB-KW"/>
</dbReference>
<evidence type="ECO:0000256" key="1">
    <source>
        <dbReference type="ARBA" id="ARBA00022669"/>
    </source>
</evidence>
<dbReference type="InterPro" id="IPR036779">
    <property type="entry name" value="LysM_dom_sf"/>
</dbReference>
<organism evidence="5 6">
    <name type="scientific">Mycena alexandri</name>
    <dbReference type="NCBI Taxonomy" id="1745969"/>
    <lineage>
        <taxon>Eukaryota</taxon>
        <taxon>Fungi</taxon>
        <taxon>Dikarya</taxon>
        <taxon>Basidiomycota</taxon>
        <taxon>Agaricomycotina</taxon>
        <taxon>Agaricomycetes</taxon>
        <taxon>Agaricomycetidae</taxon>
        <taxon>Agaricales</taxon>
        <taxon>Marasmiineae</taxon>
        <taxon>Mycenaceae</taxon>
        <taxon>Mycena</taxon>
    </lineage>
</organism>
<dbReference type="CDD" id="cd00118">
    <property type="entry name" value="LysM"/>
    <property type="match status" value="1"/>
</dbReference>
<keyword evidence="1" id="KW-0147">Chitin-binding</keyword>
<dbReference type="PROSITE" id="PS51782">
    <property type="entry name" value="LYSM"/>
    <property type="match status" value="1"/>
</dbReference>
<keyword evidence="6" id="KW-1185">Reference proteome</keyword>
<sequence length="475" mass="48038">MVVLRRLGPMGFYTFAALNTMPISTEAAPLAVSRPNTRAVRYGRPHPRQDDIASLVGNITGQTVSDPAALAQTLGSLFNASASSATTVTDTPSPTISGLLSQITANASVPSMTTSGDTPSATASASDFSFGDSILSQFTSTATYAVPTDDGAGDAWSLLSQIVGAIPTSLPSIPVSIDPTGEVAGDFGGTGSSSWSSAGVVAPGANPDGVGTGVPLGSGATSHGYGGMASQQFDGCAETYTVVAGDTCDAVSSVFDLSPVEFLRMNPGVGAACMNLQLGQEYCVRRSAGHEYDDEGDKGEDEGGGYRQKTVVHIHNHPWPGMLPQGVPVPLAIPSSSPFTSTDGVPPPPPPTLPTSDPSLNSTMADPSRNATDSSSTTDPPGFNSTTPGDSASHSMASNSTVRMGIAGGTSTWTDATLASESTDQLLDGSGNATSAAGADNALSARESTSASSGSGSSPSPKKKVEVEWKVEEDF</sequence>
<dbReference type="PANTHER" id="PTHR34997">
    <property type="entry name" value="AM15"/>
    <property type="match status" value="1"/>
</dbReference>
<evidence type="ECO:0000313" key="5">
    <source>
        <dbReference type="EMBL" id="KAJ7037535.1"/>
    </source>
</evidence>
<dbReference type="Gene3D" id="3.10.350.10">
    <property type="entry name" value="LysM domain"/>
    <property type="match status" value="1"/>
</dbReference>
<feature type="compositionally biased region" description="Polar residues" evidence="3">
    <location>
        <begin position="424"/>
        <end position="435"/>
    </location>
</feature>
<keyword evidence="2" id="KW-0843">Virulence</keyword>
<dbReference type="EMBL" id="JARJCM010000037">
    <property type="protein sequence ID" value="KAJ7037535.1"/>
    <property type="molecule type" value="Genomic_DNA"/>
</dbReference>
<feature type="compositionally biased region" description="Polar residues" evidence="3">
    <location>
        <begin position="369"/>
        <end position="397"/>
    </location>
</feature>
<dbReference type="PANTHER" id="PTHR34997:SF1">
    <property type="entry name" value="PEPTIDOGLYCAN-BINDING LYSIN DOMAIN"/>
    <property type="match status" value="1"/>
</dbReference>
<protein>
    <recommendedName>
        <fullName evidence="4">LysM domain-containing protein</fullName>
    </recommendedName>
</protein>
<dbReference type="InterPro" id="IPR052210">
    <property type="entry name" value="LysM1-like"/>
</dbReference>
<feature type="domain" description="LysM" evidence="4">
    <location>
        <begin position="238"/>
        <end position="284"/>
    </location>
</feature>
<proteinExistence type="predicted"/>
<feature type="compositionally biased region" description="Low complexity" evidence="3">
    <location>
        <begin position="354"/>
        <end position="363"/>
    </location>
</feature>
<gene>
    <name evidence="5" type="ORF">C8F04DRAFT_414418</name>
</gene>
<dbReference type="SUPFAM" id="SSF54106">
    <property type="entry name" value="LysM domain"/>
    <property type="match status" value="1"/>
</dbReference>
<accession>A0AAD6X6R1</accession>
<evidence type="ECO:0000256" key="3">
    <source>
        <dbReference type="SAM" id="MobiDB-lite"/>
    </source>
</evidence>
<evidence type="ECO:0000256" key="2">
    <source>
        <dbReference type="ARBA" id="ARBA00023026"/>
    </source>
</evidence>
<feature type="compositionally biased region" description="Basic and acidic residues" evidence="3">
    <location>
        <begin position="463"/>
        <end position="475"/>
    </location>
</feature>
<comment type="caution">
    <text evidence="5">The sequence shown here is derived from an EMBL/GenBank/DDBJ whole genome shotgun (WGS) entry which is preliminary data.</text>
</comment>
<evidence type="ECO:0000313" key="6">
    <source>
        <dbReference type="Proteomes" id="UP001218188"/>
    </source>
</evidence>
<name>A0AAD6X6R1_9AGAR</name>
<dbReference type="Proteomes" id="UP001218188">
    <property type="component" value="Unassembled WGS sequence"/>
</dbReference>
<dbReference type="AlphaFoldDB" id="A0AAD6X6R1"/>
<feature type="region of interest" description="Disordered" evidence="3">
    <location>
        <begin position="424"/>
        <end position="475"/>
    </location>
</feature>
<evidence type="ECO:0000259" key="4">
    <source>
        <dbReference type="PROSITE" id="PS51782"/>
    </source>
</evidence>
<feature type="region of interest" description="Disordered" evidence="3">
    <location>
        <begin position="327"/>
        <end position="397"/>
    </location>
</feature>
<feature type="compositionally biased region" description="Low complexity" evidence="3">
    <location>
        <begin position="444"/>
        <end position="460"/>
    </location>
</feature>
<dbReference type="InterPro" id="IPR018392">
    <property type="entry name" value="LysM"/>
</dbReference>
<dbReference type="SMART" id="SM00257">
    <property type="entry name" value="LysM"/>
    <property type="match status" value="1"/>
</dbReference>
<reference evidence="5" key="1">
    <citation type="submission" date="2023-03" db="EMBL/GenBank/DDBJ databases">
        <title>Massive genome expansion in bonnet fungi (Mycena s.s.) driven by repeated elements and novel gene families across ecological guilds.</title>
        <authorList>
            <consortium name="Lawrence Berkeley National Laboratory"/>
            <person name="Harder C.B."/>
            <person name="Miyauchi S."/>
            <person name="Viragh M."/>
            <person name="Kuo A."/>
            <person name="Thoen E."/>
            <person name="Andreopoulos B."/>
            <person name="Lu D."/>
            <person name="Skrede I."/>
            <person name="Drula E."/>
            <person name="Henrissat B."/>
            <person name="Morin E."/>
            <person name="Kohler A."/>
            <person name="Barry K."/>
            <person name="LaButti K."/>
            <person name="Morin E."/>
            <person name="Salamov A."/>
            <person name="Lipzen A."/>
            <person name="Mereny Z."/>
            <person name="Hegedus B."/>
            <person name="Baldrian P."/>
            <person name="Stursova M."/>
            <person name="Weitz H."/>
            <person name="Taylor A."/>
            <person name="Grigoriev I.V."/>
            <person name="Nagy L.G."/>
            <person name="Martin F."/>
            <person name="Kauserud H."/>
        </authorList>
    </citation>
    <scope>NUCLEOTIDE SEQUENCE</scope>
    <source>
        <strain evidence="5">CBHHK200</strain>
    </source>
</reference>